<sequence length="150" mass="17230">MLIYRITLTKFADKLVASGRAARWNPNETEVIYTASSRSLACLENVVHRSQLGLNQLFSVLTIEVPDSVKKEIVKLSDLPQDWREFAQMPLTQSIGENWLNKAQTVILQVPSSIIEEEVNYLINPQHPDFRKIKLINTDKFVFDMRIKTA</sequence>
<organism evidence="2 3">
    <name type="scientific">Mucilaginibacter jinjuensis</name>
    <dbReference type="NCBI Taxonomy" id="1176721"/>
    <lineage>
        <taxon>Bacteria</taxon>
        <taxon>Pseudomonadati</taxon>
        <taxon>Bacteroidota</taxon>
        <taxon>Sphingobacteriia</taxon>
        <taxon>Sphingobacteriales</taxon>
        <taxon>Sphingobacteriaceae</taxon>
        <taxon>Mucilaginibacter</taxon>
    </lineage>
</organism>
<reference evidence="2 3" key="1">
    <citation type="submission" date="2023-02" db="EMBL/GenBank/DDBJ databases">
        <title>Genome sequence of Mucilaginibacter jinjuensis strain KACC 16571.</title>
        <authorList>
            <person name="Kim S."/>
            <person name="Heo J."/>
            <person name="Kwon S.-W."/>
        </authorList>
    </citation>
    <scope>NUCLEOTIDE SEQUENCE [LARGE SCALE GENOMIC DNA]</scope>
    <source>
        <strain evidence="2 3">KACC 16571</strain>
    </source>
</reference>
<dbReference type="RefSeq" id="WP_273632217.1">
    <property type="nucleotide sequence ID" value="NZ_CP117167.1"/>
</dbReference>
<evidence type="ECO:0000259" key="1">
    <source>
        <dbReference type="SMART" id="SM00953"/>
    </source>
</evidence>
<gene>
    <name evidence="2" type="ORF">PQO05_08200</name>
</gene>
<dbReference type="Proteomes" id="UP001216139">
    <property type="component" value="Chromosome"/>
</dbReference>
<dbReference type="SMART" id="SM00953">
    <property type="entry name" value="RES"/>
    <property type="match status" value="1"/>
</dbReference>
<feature type="domain" description="RES" evidence="1">
    <location>
        <begin position="11"/>
        <end position="137"/>
    </location>
</feature>
<name>A0ABY7TDX8_9SPHI</name>
<evidence type="ECO:0000313" key="3">
    <source>
        <dbReference type="Proteomes" id="UP001216139"/>
    </source>
</evidence>
<dbReference type="EMBL" id="CP117167">
    <property type="protein sequence ID" value="WCT13913.1"/>
    <property type="molecule type" value="Genomic_DNA"/>
</dbReference>
<dbReference type="Pfam" id="PF08808">
    <property type="entry name" value="RES"/>
    <property type="match status" value="1"/>
</dbReference>
<accession>A0ABY7TDX8</accession>
<keyword evidence="3" id="KW-1185">Reference proteome</keyword>
<dbReference type="InterPro" id="IPR014914">
    <property type="entry name" value="RES_dom"/>
</dbReference>
<proteinExistence type="predicted"/>
<protein>
    <submittedName>
        <fullName evidence="2">RES family NAD+ phosphorylase</fullName>
    </submittedName>
</protein>
<evidence type="ECO:0000313" key="2">
    <source>
        <dbReference type="EMBL" id="WCT13913.1"/>
    </source>
</evidence>